<feature type="compositionally biased region" description="Polar residues" evidence="8">
    <location>
        <begin position="391"/>
        <end position="412"/>
    </location>
</feature>
<evidence type="ECO:0000313" key="11">
    <source>
        <dbReference type="EMBL" id="CAF0948027.1"/>
    </source>
</evidence>
<evidence type="ECO:0000256" key="3">
    <source>
        <dbReference type="ARBA" id="ARBA00023015"/>
    </source>
</evidence>
<evidence type="ECO:0000259" key="10">
    <source>
        <dbReference type="PROSITE" id="PS50039"/>
    </source>
</evidence>
<feature type="compositionally biased region" description="Low complexity" evidence="8">
    <location>
        <begin position="584"/>
        <end position="636"/>
    </location>
</feature>
<keyword evidence="2" id="KW-0963">Cytoplasm</keyword>
<evidence type="ECO:0000313" key="13">
    <source>
        <dbReference type="Proteomes" id="UP000663829"/>
    </source>
</evidence>
<dbReference type="SUPFAM" id="SSF49562">
    <property type="entry name" value="C2 domain (Calcium/lipid-binding domain, CaLB)"/>
    <property type="match status" value="1"/>
</dbReference>
<dbReference type="SMART" id="SM00339">
    <property type="entry name" value="FH"/>
    <property type="match status" value="1"/>
</dbReference>
<evidence type="ECO:0000256" key="5">
    <source>
        <dbReference type="ARBA" id="ARBA00023163"/>
    </source>
</evidence>
<feature type="compositionally biased region" description="Low complexity" evidence="8">
    <location>
        <begin position="207"/>
        <end position="225"/>
    </location>
</feature>
<feature type="compositionally biased region" description="Polar residues" evidence="8">
    <location>
        <begin position="473"/>
        <end position="483"/>
    </location>
</feature>
<dbReference type="SUPFAM" id="SSF46785">
    <property type="entry name" value="Winged helix' DNA-binding domain"/>
    <property type="match status" value="1"/>
</dbReference>
<reference evidence="11" key="1">
    <citation type="submission" date="2021-02" db="EMBL/GenBank/DDBJ databases">
        <authorList>
            <person name="Nowell W R."/>
        </authorList>
    </citation>
    <scope>NUCLEOTIDE SEQUENCE</scope>
</reference>
<dbReference type="EMBL" id="CAJNOQ010002259">
    <property type="protein sequence ID" value="CAF0948027.1"/>
    <property type="molecule type" value="Genomic_DNA"/>
</dbReference>
<keyword evidence="5" id="KW-0804">Transcription</keyword>
<comment type="subcellular location">
    <subcellularLocation>
        <location evidence="1">Cytoplasm</location>
    </subcellularLocation>
    <subcellularLocation>
        <location evidence="7">Nucleus</location>
    </subcellularLocation>
</comment>
<dbReference type="CDD" id="cd00275">
    <property type="entry name" value="C2_PLC_like"/>
    <property type="match status" value="1"/>
</dbReference>
<evidence type="ECO:0000256" key="1">
    <source>
        <dbReference type="ARBA" id="ARBA00004496"/>
    </source>
</evidence>
<comment type="caution">
    <text evidence="11">The sequence shown here is derived from an EMBL/GenBank/DDBJ whole genome shotgun (WGS) entry which is preliminary data.</text>
</comment>
<evidence type="ECO:0008006" key="14">
    <source>
        <dbReference type="Google" id="ProtNLM"/>
    </source>
</evidence>
<proteinExistence type="predicted"/>
<sequence>MHVNHARFLVNGNCGYVLMPLYIRTLRENIIDVSTSSMIIKLKVRPLYTRLKAWKILAFRHIRTISAKSITKARVFMQLISTLLNGTSTTYSSIIKGPCGIWKACHNGRDLQPLTFQFVSSNSDLDLISFEVLTEDQEFCGQSMIPLSCLRSGIRSIQLYDKYNERIEMSSILVEINFNKLYKMVKQDGGDDEIYPTKQQLKLLQESHSSSSRSSSICSSSTGLSPTTSIKFHPNPILSETTIEQQQQSLTTLPSSSIIIDPDLAQHIEYELGLTKKNGNGSGGTRKNAWGNLSYAELITKAINSSQDQRLTLSEIYDWMIKYVPFFRNKVDRNSSAGWKNSIRHNLSLHNRFKRVQSEGTGKSSWWIINPDEKNSNSTSVTKQTRRRLQQQHSSPTTNNSNNKMSRTTVQPRRTRHARTTKMMNDSKSNSVNTTTSIERTSSTYDNSNTHSSLSLPLPSLQNGSGHLLPPYDTSNYDQQWPQSHTDALDTTSLYDHSNTTDLYHPYDAFDDGTRYHNEAHYQQQQPSYNQSPFCPSMYHPNYHQHHHQTAYYQQEQTPLTVSVDNYTPSYNLQSNETTDDQHNNYLSRAHSSSSHSSSSLSPPQLNNTLNSTVYPTTVATSSSSSRTHSLSRKSSLNSLIQPPQHYENYLPNHVYHKPGYHQSNTDGGGLIFNGHHHHHHDIETLLHLNSVDDDNLSPNTVTINERFYTGGQQQPQQQSNSILRTVLKRTHPFVVFQLVNDLKGGWYRKEKCQTLLMS</sequence>
<keyword evidence="3" id="KW-0805">Transcription regulation</keyword>
<dbReference type="GO" id="GO:0004435">
    <property type="term" value="F:phosphatidylinositol-4,5-bisphosphate phospholipase C activity"/>
    <property type="evidence" value="ECO:0007669"/>
    <property type="project" value="InterPro"/>
</dbReference>
<dbReference type="GO" id="GO:0043565">
    <property type="term" value="F:sequence-specific DNA binding"/>
    <property type="evidence" value="ECO:0007669"/>
    <property type="project" value="InterPro"/>
</dbReference>
<evidence type="ECO:0000313" key="12">
    <source>
        <dbReference type="EMBL" id="CAF3724018.1"/>
    </source>
</evidence>
<dbReference type="GO" id="GO:0035556">
    <property type="term" value="P:intracellular signal transduction"/>
    <property type="evidence" value="ECO:0007669"/>
    <property type="project" value="InterPro"/>
</dbReference>
<dbReference type="FunFam" id="1.10.10.10:FF:000032">
    <property type="entry name" value="Forkhead box protein O4"/>
    <property type="match status" value="1"/>
</dbReference>
<feature type="domain" description="Fork-head" evidence="10">
    <location>
        <begin position="290"/>
        <end position="388"/>
    </location>
</feature>
<dbReference type="EMBL" id="CAJOBC010002259">
    <property type="protein sequence ID" value="CAF3724018.1"/>
    <property type="molecule type" value="Genomic_DNA"/>
</dbReference>
<gene>
    <name evidence="11" type="ORF">GPM918_LOCUS11082</name>
    <name evidence="12" type="ORF">SRO942_LOCUS11083</name>
</gene>
<dbReference type="Pfam" id="PF00250">
    <property type="entry name" value="Forkhead"/>
    <property type="match status" value="1"/>
</dbReference>
<feature type="region of interest" description="Disordered" evidence="8">
    <location>
        <begin position="365"/>
        <end position="483"/>
    </location>
</feature>
<dbReference type="PRINTS" id="PR00053">
    <property type="entry name" value="FORKHEAD"/>
</dbReference>
<dbReference type="Proteomes" id="UP000663829">
    <property type="component" value="Unassembled WGS sequence"/>
</dbReference>
<dbReference type="Gene3D" id="1.10.10.10">
    <property type="entry name" value="Winged helix-like DNA-binding domain superfamily/Winged helix DNA-binding domain"/>
    <property type="match status" value="1"/>
</dbReference>
<dbReference type="InterPro" id="IPR036388">
    <property type="entry name" value="WH-like_DNA-bd_sf"/>
</dbReference>
<evidence type="ECO:0000256" key="4">
    <source>
        <dbReference type="ARBA" id="ARBA00023125"/>
    </source>
</evidence>
<dbReference type="GO" id="GO:0005737">
    <property type="term" value="C:cytoplasm"/>
    <property type="evidence" value="ECO:0007669"/>
    <property type="project" value="UniProtKB-SubCell"/>
</dbReference>
<dbReference type="AlphaFoldDB" id="A0A814CXE2"/>
<dbReference type="OrthoDB" id="5954824at2759"/>
<feature type="DNA-binding region" description="Fork-head" evidence="7">
    <location>
        <begin position="290"/>
        <end position="388"/>
    </location>
</feature>
<evidence type="ECO:0000256" key="2">
    <source>
        <dbReference type="ARBA" id="ARBA00022490"/>
    </source>
</evidence>
<keyword evidence="4 7" id="KW-0238">DNA-binding</keyword>
<organism evidence="11 13">
    <name type="scientific">Didymodactylos carnosus</name>
    <dbReference type="NCBI Taxonomy" id="1234261"/>
    <lineage>
        <taxon>Eukaryota</taxon>
        <taxon>Metazoa</taxon>
        <taxon>Spiralia</taxon>
        <taxon>Gnathifera</taxon>
        <taxon>Rotifera</taxon>
        <taxon>Eurotatoria</taxon>
        <taxon>Bdelloidea</taxon>
        <taxon>Philodinida</taxon>
        <taxon>Philodinidae</taxon>
        <taxon>Didymodactylos</taxon>
    </lineage>
</organism>
<dbReference type="InterPro" id="IPR001766">
    <property type="entry name" value="Fork_head_dom"/>
</dbReference>
<evidence type="ECO:0000256" key="6">
    <source>
        <dbReference type="ARBA" id="ARBA00023242"/>
    </source>
</evidence>
<evidence type="ECO:0000256" key="7">
    <source>
        <dbReference type="PROSITE-ProRule" id="PRU00089"/>
    </source>
</evidence>
<feature type="domain" description="PI-PLC Y-box" evidence="9">
    <location>
        <begin position="1"/>
        <end position="24"/>
    </location>
</feature>
<feature type="region of interest" description="Disordered" evidence="8">
    <location>
        <begin position="565"/>
        <end position="645"/>
    </location>
</feature>
<protein>
    <recommendedName>
        <fullName evidence="14">Fork-head domain-containing protein</fullName>
    </recommendedName>
</protein>
<dbReference type="PROSITE" id="PS50008">
    <property type="entry name" value="PIPLC_Y_DOMAIN"/>
    <property type="match status" value="1"/>
</dbReference>
<feature type="compositionally biased region" description="Polar residues" evidence="8">
    <location>
        <begin position="422"/>
        <end position="451"/>
    </location>
</feature>
<dbReference type="GO" id="GO:0005634">
    <property type="term" value="C:nucleus"/>
    <property type="evidence" value="ECO:0007669"/>
    <property type="project" value="UniProtKB-SubCell"/>
</dbReference>
<dbReference type="InterPro" id="IPR035892">
    <property type="entry name" value="C2_domain_sf"/>
</dbReference>
<dbReference type="PROSITE" id="PS50039">
    <property type="entry name" value="FORK_HEAD_3"/>
    <property type="match status" value="1"/>
</dbReference>
<evidence type="ECO:0000256" key="8">
    <source>
        <dbReference type="SAM" id="MobiDB-lite"/>
    </source>
</evidence>
<name>A0A814CXE2_9BILA</name>
<feature type="region of interest" description="Disordered" evidence="8">
    <location>
        <begin position="205"/>
        <end position="228"/>
    </location>
</feature>
<dbReference type="InterPro" id="IPR030456">
    <property type="entry name" value="TF_fork_head_CS_2"/>
</dbReference>
<keyword evidence="13" id="KW-1185">Reference proteome</keyword>
<evidence type="ECO:0000259" key="9">
    <source>
        <dbReference type="PROSITE" id="PS50008"/>
    </source>
</evidence>
<feature type="compositionally biased region" description="Low complexity" evidence="8">
    <location>
        <begin position="452"/>
        <end position="461"/>
    </location>
</feature>
<accession>A0A814CXE2</accession>
<dbReference type="PROSITE" id="PS00658">
    <property type="entry name" value="FORK_HEAD_2"/>
    <property type="match status" value="1"/>
</dbReference>
<dbReference type="InterPro" id="IPR036390">
    <property type="entry name" value="WH_DNA-bd_sf"/>
</dbReference>
<keyword evidence="6 7" id="KW-0539">Nucleus</keyword>
<dbReference type="GO" id="GO:0003700">
    <property type="term" value="F:DNA-binding transcription factor activity"/>
    <property type="evidence" value="ECO:0007669"/>
    <property type="project" value="InterPro"/>
</dbReference>
<dbReference type="InterPro" id="IPR001711">
    <property type="entry name" value="PLipase_C_Pinositol-sp_Y"/>
</dbReference>
<dbReference type="PANTHER" id="PTHR45767">
    <property type="entry name" value="FORKHEAD BOX PROTEIN O"/>
    <property type="match status" value="1"/>
</dbReference>
<dbReference type="Gene3D" id="2.60.40.150">
    <property type="entry name" value="C2 domain"/>
    <property type="match status" value="1"/>
</dbReference>
<dbReference type="GO" id="GO:0006629">
    <property type="term" value="P:lipid metabolic process"/>
    <property type="evidence" value="ECO:0007669"/>
    <property type="project" value="InterPro"/>
</dbReference>
<feature type="compositionally biased region" description="Polar residues" evidence="8">
    <location>
        <begin position="565"/>
        <end position="577"/>
    </location>
</feature>
<dbReference type="Proteomes" id="UP000681722">
    <property type="component" value="Unassembled WGS sequence"/>
</dbReference>